<name>A0ABY9U8W1_STRVL</name>
<dbReference type="Proteomes" id="UP001249394">
    <property type="component" value="Chromosome"/>
</dbReference>
<proteinExistence type="predicted"/>
<dbReference type="EMBL" id="CP134213">
    <property type="protein sequence ID" value="WND18953.1"/>
    <property type="molecule type" value="Genomic_DNA"/>
</dbReference>
<evidence type="ECO:0000313" key="1">
    <source>
        <dbReference type="EMBL" id="WND18953.1"/>
    </source>
</evidence>
<keyword evidence="2" id="KW-1185">Reference proteome</keyword>
<reference evidence="1 2" key="1">
    <citation type="submission" date="2023-09" db="EMBL/GenBank/DDBJ databases">
        <title>The genome sequence of Streptomyces anthocyanicus.</title>
        <authorList>
            <person name="Mo P."/>
        </authorList>
    </citation>
    <scope>NUCLEOTIDE SEQUENCE [LARGE SCALE GENOMIC DNA]</scope>
    <source>
        <strain evidence="1 2">JCM 4387</strain>
    </source>
</reference>
<gene>
    <name evidence="1" type="ORF">RI060_17090</name>
</gene>
<accession>A0ABY9U8W1</accession>
<organism evidence="1 2">
    <name type="scientific">Streptomyces violaceus</name>
    <name type="common">Streptomyces venezuelae</name>
    <dbReference type="NCBI Taxonomy" id="1936"/>
    <lineage>
        <taxon>Bacteria</taxon>
        <taxon>Bacillati</taxon>
        <taxon>Actinomycetota</taxon>
        <taxon>Actinomycetes</taxon>
        <taxon>Kitasatosporales</taxon>
        <taxon>Streptomycetaceae</taxon>
        <taxon>Streptomyces</taxon>
    </lineage>
</organism>
<protein>
    <submittedName>
        <fullName evidence="1">DUF6193 family natural product biosynthesis protein</fullName>
    </submittedName>
</protein>
<evidence type="ECO:0000313" key="2">
    <source>
        <dbReference type="Proteomes" id="UP001249394"/>
    </source>
</evidence>
<dbReference type="InterPro" id="IPR045682">
    <property type="entry name" value="DUF6193"/>
</dbReference>
<sequence length="218" mass="23924">MYPDLVEFGGLVAALAHAARESGIDLGSMSSASSSPRGHLISAQLSSDRGPILIHLGKERRLFSISIESERHPWAAGSTDDLTAVAKALDAWRSGVTLRELKSRFPFMEYDELAEAEESGDPVATQWKLLFQQEERPQLRQLLQAVYADGRLRTLFPYVSMGRFGLTRDHTSRTAGGIGIVPLGQSGYRVEAYPSSERAEVESPEQAVVVARAFLDHP</sequence>
<dbReference type="Pfam" id="PF19692">
    <property type="entry name" value="DUF6193"/>
    <property type="match status" value="1"/>
</dbReference>